<dbReference type="Proteomes" id="UP001242368">
    <property type="component" value="Unassembled WGS sequence"/>
</dbReference>
<evidence type="ECO:0000313" key="3">
    <source>
        <dbReference type="EMBL" id="MDN3705526.1"/>
    </source>
</evidence>
<keyword evidence="5" id="KW-1185">Reference proteome</keyword>
<dbReference type="InterPro" id="IPR037126">
    <property type="entry name" value="PdaC/RsiV-like_sf"/>
</dbReference>
<name>A0ABT8CNL4_9FLAO</name>
<reference evidence="3" key="3">
    <citation type="submission" date="2023-06" db="EMBL/GenBank/DDBJ databases">
        <authorList>
            <person name="Lucena T."/>
            <person name="Sun Q."/>
        </authorList>
    </citation>
    <scope>NUCLEOTIDE SEQUENCE</scope>
    <source>
        <strain evidence="3">CECT 7184</strain>
    </source>
</reference>
<evidence type="ECO:0000259" key="1">
    <source>
        <dbReference type="Pfam" id="PF11738"/>
    </source>
</evidence>
<dbReference type="Pfam" id="PF13739">
    <property type="entry name" value="PdaC"/>
    <property type="match status" value="1"/>
</dbReference>
<dbReference type="Gene3D" id="3.30.565.40">
    <property type="entry name" value="Fervidobacterium nodosum Rt17-B1 like"/>
    <property type="match status" value="1"/>
</dbReference>
<evidence type="ECO:0000259" key="2">
    <source>
        <dbReference type="Pfam" id="PF13739"/>
    </source>
</evidence>
<organism evidence="3 5">
    <name type="scientific">Paenimyroides ceti</name>
    <dbReference type="NCBI Taxonomy" id="395087"/>
    <lineage>
        <taxon>Bacteria</taxon>
        <taxon>Pseudomonadati</taxon>
        <taxon>Bacteroidota</taxon>
        <taxon>Flavobacteriia</taxon>
        <taxon>Flavobacteriales</taxon>
        <taxon>Flavobacteriaceae</taxon>
        <taxon>Paenimyroides</taxon>
    </lineage>
</organism>
<dbReference type="Gene3D" id="3.90.640.20">
    <property type="entry name" value="Heat-shock cognate protein, ATPase"/>
    <property type="match status" value="1"/>
</dbReference>
<evidence type="ECO:0000313" key="4">
    <source>
        <dbReference type="EMBL" id="MDN3708796.1"/>
    </source>
</evidence>
<dbReference type="InterPro" id="IPR021729">
    <property type="entry name" value="DUF3298"/>
</dbReference>
<protein>
    <submittedName>
        <fullName evidence="3">DUF4163 domain-containing protein</fullName>
    </submittedName>
</protein>
<reference evidence="3" key="1">
    <citation type="journal article" date="2014" name="Int. J. Syst. Evol. Microbiol.">
        <title>Complete genome of a new Firmicutes species belonging to the dominant human colonic microbiota ('Ruminococcus bicirculans') reveals two chromosomes and a selective capacity to utilize plant glucans.</title>
        <authorList>
            <consortium name="NISC Comparative Sequencing Program"/>
            <person name="Wegmann U."/>
            <person name="Louis P."/>
            <person name="Goesmann A."/>
            <person name="Henrissat B."/>
            <person name="Duncan S.H."/>
            <person name="Flint H.J."/>
        </authorList>
    </citation>
    <scope>NUCLEOTIDE SEQUENCE</scope>
    <source>
        <strain evidence="3">CECT 7184</strain>
    </source>
</reference>
<accession>A0ABT8CNL4</accession>
<reference evidence="5" key="2">
    <citation type="journal article" date="2019" name="Int. J. Syst. Evol. Microbiol.">
        <title>The Global Catalogue of Microorganisms (GCM) 10K type strain sequencing project: providing services to taxonomists for standard genome sequencing and annotation.</title>
        <authorList>
            <consortium name="The Broad Institute Genomics Platform"/>
            <consortium name="The Broad Institute Genome Sequencing Center for Infectious Disease"/>
            <person name="Wu L."/>
            <person name="Ma J."/>
        </authorList>
    </citation>
    <scope>NUCLEOTIDE SEQUENCE [LARGE SCALE GENOMIC DNA]</scope>
    <source>
        <strain evidence="5">CECT 7184</strain>
    </source>
</reference>
<feature type="domain" description="DUF3298" evidence="1">
    <location>
        <begin position="163"/>
        <end position="241"/>
    </location>
</feature>
<dbReference type="PROSITE" id="PS51257">
    <property type="entry name" value="PROKAR_LIPOPROTEIN"/>
    <property type="match status" value="1"/>
</dbReference>
<dbReference type="EMBL" id="JAUFQU010000001">
    <property type="protein sequence ID" value="MDN3708796.1"/>
    <property type="molecule type" value="Genomic_DNA"/>
</dbReference>
<proteinExistence type="predicted"/>
<dbReference type="RefSeq" id="WP_290361694.1">
    <property type="nucleotide sequence ID" value="NZ_JAUFQU010000001.1"/>
</dbReference>
<dbReference type="Pfam" id="PF11738">
    <property type="entry name" value="DUF3298"/>
    <property type="match status" value="1"/>
</dbReference>
<evidence type="ECO:0000313" key="5">
    <source>
        <dbReference type="Proteomes" id="UP001242368"/>
    </source>
</evidence>
<comment type="caution">
    <text evidence="3">The sequence shown here is derived from an EMBL/GenBank/DDBJ whole genome shotgun (WGS) entry which is preliminary data.</text>
</comment>
<gene>
    <name evidence="3" type="ORF">QW060_00035</name>
    <name evidence="4" type="ORF">QW060_16965</name>
</gene>
<sequence length="254" mass="29589">MKKIILLICFSVVLLSCKKQQKIAFEMVTYQQKSTLPCEEGACTEVIVKIPHALSKDSVSKRINEQVFDIVKEIVVFDQDNERFKTYEEAINSFITSYEDIKKQFPNEPVPWEAKIESKYTVFGKELVNIDMDHYTFTGGAHGSQGVISVFYDLTTGKEVAQKDLFVNYEGFKNLAKKKFYAMNHLEENVSLNEKGYMFEDDKFYLAENIIINKDELIVRYNHYEIAPYAQGPTELKFSYKEIKSYLNPLYFKE</sequence>
<dbReference type="EMBL" id="JAUFQU010000001">
    <property type="protein sequence ID" value="MDN3705526.1"/>
    <property type="molecule type" value="Genomic_DNA"/>
</dbReference>
<feature type="domain" description="Deacetylase PdaC" evidence="2">
    <location>
        <begin position="39"/>
        <end position="144"/>
    </location>
</feature>
<dbReference type="InterPro" id="IPR025303">
    <property type="entry name" value="PdaC"/>
</dbReference>